<dbReference type="PANTHER" id="PTHR38779:SF2">
    <property type="entry name" value="TYPE II SECRETION SYSTEM PROTEIN I-RELATED"/>
    <property type="match status" value="1"/>
</dbReference>
<keyword evidence="3" id="KW-1003">Cell membrane</keyword>
<dbReference type="AlphaFoldDB" id="A0A853IAG9"/>
<comment type="function">
    <text evidence="9">Component of the type II secretion system required for the energy-dependent secretion of extracellular factors such as proteases and toxins from the periplasm.</text>
</comment>
<evidence type="ECO:0000256" key="8">
    <source>
        <dbReference type="ARBA" id="ARBA00023136"/>
    </source>
</evidence>
<dbReference type="Gene3D" id="3.30.1300.30">
    <property type="entry name" value="GSPII I/J protein-like"/>
    <property type="match status" value="1"/>
</dbReference>
<gene>
    <name evidence="11" type="primary">gspI</name>
    <name evidence="11" type="ORF">H0A36_16675</name>
</gene>
<comment type="subunit">
    <text evidence="9">Type II secretion is composed of four main components: the outer membrane complex, the inner membrane complex, the cytoplasmic secretion ATPase and the periplasm-spanning pseudopilus.</text>
</comment>
<comment type="similarity">
    <text evidence="2 9">Belongs to the GSP I family.</text>
</comment>
<dbReference type="RefSeq" id="WP_180569672.1">
    <property type="nucleotide sequence ID" value="NZ_JACCKB010000028.1"/>
</dbReference>
<organism evidence="11 12">
    <name type="scientific">Spartinivicinus marinus</name>
    <dbReference type="NCBI Taxonomy" id="2994442"/>
    <lineage>
        <taxon>Bacteria</taxon>
        <taxon>Pseudomonadati</taxon>
        <taxon>Pseudomonadota</taxon>
        <taxon>Gammaproteobacteria</taxon>
        <taxon>Oceanospirillales</taxon>
        <taxon>Zooshikellaceae</taxon>
        <taxon>Spartinivicinus</taxon>
    </lineage>
</organism>
<evidence type="ECO:0000256" key="7">
    <source>
        <dbReference type="ARBA" id="ARBA00022989"/>
    </source>
</evidence>
<proteinExistence type="inferred from homology"/>
<keyword evidence="5 9" id="KW-0997">Cell inner membrane</keyword>
<accession>A0A853IAG9</accession>
<feature type="domain" description="Type II secretion system protein GspI C-terminal" evidence="10">
    <location>
        <begin position="44"/>
        <end position="126"/>
    </location>
</feature>
<dbReference type="GO" id="GO:0015628">
    <property type="term" value="P:protein secretion by the type II secretion system"/>
    <property type="evidence" value="ECO:0007669"/>
    <property type="project" value="UniProtKB-UniRule"/>
</dbReference>
<feature type="transmembrane region" description="Helical" evidence="9">
    <location>
        <begin position="12"/>
        <end position="32"/>
    </location>
</feature>
<dbReference type="InterPro" id="IPR012902">
    <property type="entry name" value="N_methyl_site"/>
</dbReference>
<dbReference type="Proteomes" id="UP000569732">
    <property type="component" value="Unassembled WGS sequence"/>
</dbReference>
<dbReference type="PROSITE" id="PS00409">
    <property type="entry name" value="PROKAR_NTER_METHYL"/>
    <property type="match status" value="1"/>
</dbReference>
<keyword evidence="12" id="KW-1185">Reference proteome</keyword>
<name>A0A853IAG9_9GAMM</name>
<dbReference type="NCBIfam" id="TIGR02532">
    <property type="entry name" value="IV_pilin_GFxxxE"/>
    <property type="match status" value="1"/>
</dbReference>
<protein>
    <recommendedName>
        <fullName evidence="9">Type II secretion system protein I</fullName>
        <shortName evidence="9">T2SS minor pseudopilin I</shortName>
    </recommendedName>
</protein>
<dbReference type="PANTHER" id="PTHR38779">
    <property type="entry name" value="TYPE II SECRETION SYSTEM PROTEIN I-RELATED"/>
    <property type="match status" value="1"/>
</dbReference>
<dbReference type="InterPro" id="IPR003413">
    <property type="entry name" value="T2SS_GspI_C"/>
</dbReference>
<dbReference type="NCBIfam" id="TIGR01707">
    <property type="entry name" value="gspI"/>
    <property type="match status" value="1"/>
</dbReference>
<dbReference type="InterPro" id="IPR045584">
    <property type="entry name" value="Pilin-like"/>
</dbReference>
<dbReference type="InterPro" id="IPR010052">
    <property type="entry name" value="T2SS_protein-GspI"/>
</dbReference>
<evidence type="ECO:0000313" key="11">
    <source>
        <dbReference type="EMBL" id="NYZ67648.1"/>
    </source>
</evidence>
<sequence>MLKLKSKTKGFTLLEVMVALAIFASAAAVLVISDGSAIKQTIYLEEKILASWIAENQLARMQLEAQWPELGKKEGTVSFAQRNWKVVTEVSKTSQENFNKVELTISRQEQTKSAEDNVLFTLTGYLRKQS</sequence>
<keyword evidence="4 9" id="KW-0488">Methylation</keyword>
<dbReference type="EMBL" id="JACCKB010000028">
    <property type="protein sequence ID" value="NYZ67648.1"/>
    <property type="molecule type" value="Genomic_DNA"/>
</dbReference>
<evidence type="ECO:0000256" key="5">
    <source>
        <dbReference type="ARBA" id="ARBA00022519"/>
    </source>
</evidence>
<keyword evidence="6 9" id="KW-0812">Transmembrane</keyword>
<evidence type="ECO:0000256" key="4">
    <source>
        <dbReference type="ARBA" id="ARBA00022481"/>
    </source>
</evidence>
<evidence type="ECO:0000256" key="1">
    <source>
        <dbReference type="ARBA" id="ARBA00004377"/>
    </source>
</evidence>
<dbReference type="GO" id="GO:0015627">
    <property type="term" value="C:type II protein secretion system complex"/>
    <property type="evidence" value="ECO:0007669"/>
    <property type="project" value="UniProtKB-UniRule"/>
</dbReference>
<reference evidence="11 12" key="1">
    <citation type="submission" date="2020-07" db="EMBL/GenBank/DDBJ databases">
        <title>Endozoicomonas sp. nov., isolated from sediment.</title>
        <authorList>
            <person name="Gu T."/>
        </authorList>
    </citation>
    <scope>NUCLEOTIDE SEQUENCE [LARGE SCALE GENOMIC DNA]</scope>
    <source>
        <strain evidence="11 12">SM1973</strain>
    </source>
</reference>
<evidence type="ECO:0000256" key="6">
    <source>
        <dbReference type="ARBA" id="ARBA00022692"/>
    </source>
</evidence>
<keyword evidence="8 9" id="KW-0472">Membrane</keyword>
<evidence type="ECO:0000256" key="2">
    <source>
        <dbReference type="ARBA" id="ARBA00008358"/>
    </source>
</evidence>
<dbReference type="Pfam" id="PF02501">
    <property type="entry name" value="T2SSI"/>
    <property type="match status" value="1"/>
</dbReference>
<evidence type="ECO:0000256" key="3">
    <source>
        <dbReference type="ARBA" id="ARBA00022475"/>
    </source>
</evidence>
<comment type="PTM">
    <text evidence="9">Cleaved by prepilin peptidase.</text>
</comment>
<comment type="subcellular location">
    <subcellularLocation>
        <location evidence="1 9">Cell inner membrane</location>
        <topology evidence="1 9">Single-pass membrane protein</topology>
    </subcellularLocation>
</comment>
<dbReference type="Pfam" id="PF07963">
    <property type="entry name" value="N_methyl"/>
    <property type="match status" value="1"/>
</dbReference>
<comment type="caution">
    <text evidence="11">The sequence shown here is derived from an EMBL/GenBank/DDBJ whole genome shotgun (WGS) entry which is preliminary data.</text>
</comment>
<evidence type="ECO:0000256" key="9">
    <source>
        <dbReference type="RuleBase" id="RU368030"/>
    </source>
</evidence>
<dbReference type="GO" id="GO:0005886">
    <property type="term" value="C:plasma membrane"/>
    <property type="evidence" value="ECO:0007669"/>
    <property type="project" value="UniProtKB-SubCell"/>
</dbReference>
<keyword evidence="7 9" id="KW-1133">Transmembrane helix</keyword>
<evidence type="ECO:0000313" key="12">
    <source>
        <dbReference type="Proteomes" id="UP000569732"/>
    </source>
</evidence>
<evidence type="ECO:0000259" key="10">
    <source>
        <dbReference type="Pfam" id="PF02501"/>
    </source>
</evidence>
<dbReference type="SUPFAM" id="SSF54523">
    <property type="entry name" value="Pili subunits"/>
    <property type="match status" value="1"/>
</dbReference>